<accession>A0ABV7TUK0</accession>
<name>A0ABV7TUK0_9NEIS</name>
<dbReference type="RefSeq" id="WP_390279067.1">
    <property type="nucleotide sequence ID" value="NZ_JBHRYH010000021.1"/>
</dbReference>
<gene>
    <name evidence="1" type="ORF">ACFOKJ_09730</name>
</gene>
<comment type="caution">
    <text evidence="1">The sequence shown here is derived from an EMBL/GenBank/DDBJ whole genome shotgun (WGS) entry which is preliminary data.</text>
</comment>
<sequence length="122" mass="13981">MTTLHPHYPTALPQAWLDCQRAQRQSWQSWQRAQGLAYAHLWLAVASGSSYWPYWQRASSRHSLALGHDCFDAGMQLCEQLLALVRPGRLLRPLWRCGQRCVSTCHQHGNAGLLDFARQALR</sequence>
<dbReference type="EMBL" id="JBHRYH010000021">
    <property type="protein sequence ID" value="MFC3626406.1"/>
    <property type="molecule type" value="Genomic_DNA"/>
</dbReference>
<evidence type="ECO:0000313" key="1">
    <source>
        <dbReference type="EMBL" id="MFC3626406.1"/>
    </source>
</evidence>
<dbReference type="Proteomes" id="UP001595636">
    <property type="component" value="Unassembled WGS sequence"/>
</dbReference>
<reference evidence="2" key="1">
    <citation type="journal article" date="2019" name="Int. J. Syst. Evol. Microbiol.">
        <title>The Global Catalogue of Microorganisms (GCM) 10K type strain sequencing project: providing services to taxonomists for standard genome sequencing and annotation.</title>
        <authorList>
            <consortium name="The Broad Institute Genomics Platform"/>
            <consortium name="The Broad Institute Genome Sequencing Center for Infectious Disease"/>
            <person name="Wu L."/>
            <person name="Ma J."/>
        </authorList>
    </citation>
    <scope>NUCLEOTIDE SEQUENCE [LARGE SCALE GENOMIC DNA]</scope>
    <source>
        <strain evidence="2">KCTC 42195</strain>
    </source>
</reference>
<proteinExistence type="predicted"/>
<keyword evidence="2" id="KW-1185">Reference proteome</keyword>
<protein>
    <submittedName>
        <fullName evidence="1">Uncharacterized protein</fullName>
    </submittedName>
</protein>
<organism evidence="1 2">
    <name type="scientific">Vogesella amnigena</name>
    <dbReference type="NCBI Taxonomy" id="1507449"/>
    <lineage>
        <taxon>Bacteria</taxon>
        <taxon>Pseudomonadati</taxon>
        <taxon>Pseudomonadota</taxon>
        <taxon>Betaproteobacteria</taxon>
        <taxon>Neisseriales</taxon>
        <taxon>Chromobacteriaceae</taxon>
        <taxon>Vogesella</taxon>
    </lineage>
</organism>
<evidence type="ECO:0000313" key="2">
    <source>
        <dbReference type="Proteomes" id="UP001595636"/>
    </source>
</evidence>